<dbReference type="AlphaFoldDB" id="A0A811QI22"/>
<keyword evidence="3" id="KW-1185">Reference proteome</keyword>
<name>A0A811QI22_9POAL</name>
<evidence type="ECO:0000256" key="1">
    <source>
        <dbReference type="SAM" id="MobiDB-lite"/>
    </source>
</evidence>
<evidence type="ECO:0000313" key="3">
    <source>
        <dbReference type="Proteomes" id="UP000604825"/>
    </source>
</evidence>
<proteinExistence type="predicted"/>
<feature type="region of interest" description="Disordered" evidence="1">
    <location>
        <begin position="27"/>
        <end position="55"/>
    </location>
</feature>
<comment type="caution">
    <text evidence="2">The sequence shown here is derived from an EMBL/GenBank/DDBJ whole genome shotgun (WGS) entry which is preliminary data.</text>
</comment>
<protein>
    <recommendedName>
        <fullName evidence="4">Cathepsin propeptide inhibitor domain-containing protein</fullName>
    </recommendedName>
</protein>
<feature type="compositionally biased region" description="Basic and acidic residues" evidence="1">
    <location>
        <begin position="34"/>
        <end position="43"/>
    </location>
</feature>
<reference evidence="2" key="1">
    <citation type="submission" date="2020-10" db="EMBL/GenBank/DDBJ databases">
        <authorList>
            <person name="Han B."/>
            <person name="Lu T."/>
            <person name="Zhao Q."/>
            <person name="Huang X."/>
            <person name="Zhao Y."/>
        </authorList>
    </citation>
    <scope>NUCLEOTIDE SEQUENCE</scope>
</reference>
<sequence length="198" mass="22649">MDPPVAAAVARAARLGSGGLTCPLKSCCPNRSDASTKPRDDAPRPTSPRLPERWIGVDYDQVPDDAKTPTDKDLESDEAVRALYERWRRAFNKKRDHAEMVCRFKIFRYIAEEVHSHNTYVPDDPEEAAIHLQKRREAELLLSKGEDVHSRFDDWHLPRELGPLSDGGDPCLRIRDYDRYKMIEEIVARRAVKDVAVE</sequence>
<dbReference type="Proteomes" id="UP000604825">
    <property type="component" value="Unassembled WGS sequence"/>
</dbReference>
<evidence type="ECO:0000313" key="2">
    <source>
        <dbReference type="EMBL" id="CAD6260492.1"/>
    </source>
</evidence>
<accession>A0A811QI22</accession>
<dbReference type="EMBL" id="CAJGYO010000011">
    <property type="protein sequence ID" value="CAD6260492.1"/>
    <property type="molecule type" value="Genomic_DNA"/>
</dbReference>
<gene>
    <name evidence="2" type="ORF">NCGR_LOCUS43926</name>
</gene>
<dbReference type="OrthoDB" id="678491at2759"/>
<dbReference type="Gene3D" id="1.10.287.2250">
    <property type="match status" value="1"/>
</dbReference>
<evidence type="ECO:0008006" key="4">
    <source>
        <dbReference type="Google" id="ProtNLM"/>
    </source>
</evidence>
<organism evidence="2 3">
    <name type="scientific">Miscanthus lutarioriparius</name>
    <dbReference type="NCBI Taxonomy" id="422564"/>
    <lineage>
        <taxon>Eukaryota</taxon>
        <taxon>Viridiplantae</taxon>
        <taxon>Streptophyta</taxon>
        <taxon>Embryophyta</taxon>
        <taxon>Tracheophyta</taxon>
        <taxon>Spermatophyta</taxon>
        <taxon>Magnoliopsida</taxon>
        <taxon>Liliopsida</taxon>
        <taxon>Poales</taxon>
        <taxon>Poaceae</taxon>
        <taxon>PACMAD clade</taxon>
        <taxon>Panicoideae</taxon>
        <taxon>Andropogonodae</taxon>
        <taxon>Andropogoneae</taxon>
        <taxon>Saccharinae</taxon>
        <taxon>Miscanthus</taxon>
    </lineage>
</organism>